<dbReference type="Gene3D" id="3.40.50.300">
    <property type="entry name" value="P-loop containing nucleotide triphosphate hydrolases"/>
    <property type="match status" value="1"/>
</dbReference>
<dbReference type="Pfam" id="PF13173">
    <property type="entry name" value="AAA_14"/>
    <property type="match status" value="1"/>
</dbReference>
<dbReference type="InterPro" id="IPR041682">
    <property type="entry name" value="AAA_14"/>
</dbReference>
<dbReference type="PANTHER" id="PTHR33295:SF8">
    <property type="entry name" value="AAA+ ATPASE DOMAIN-CONTAINING PROTEIN"/>
    <property type="match status" value="1"/>
</dbReference>
<dbReference type="Proteomes" id="UP000009375">
    <property type="component" value="Unassembled WGS sequence"/>
</dbReference>
<reference evidence="3 4" key="1">
    <citation type="journal article" date="2010" name="Proc. Natl. Acad. Sci. U.S.A.">
        <title>Enigmatic, ultrasmall, uncultivated Archaea.</title>
        <authorList>
            <person name="Baker B.J."/>
            <person name="Comolli L.R."/>
            <person name="Dick G.J."/>
            <person name="Hauser L.J."/>
            <person name="Hyatt D."/>
            <person name="Dill B.D."/>
            <person name="Land M.L."/>
            <person name="Verberkmoes N.C."/>
            <person name="Hettich R.L."/>
            <person name="Banfield J.F."/>
        </authorList>
    </citation>
    <scope>NUCLEOTIDE SEQUENCE [LARGE SCALE GENOMIC DNA]</scope>
</reference>
<feature type="domain" description="AAA" evidence="1">
    <location>
        <begin position="43"/>
        <end position="172"/>
    </location>
</feature>
<feature type="domain" description="DUF4143" evidence="2">
    <location>
        <begin position="230"/>
        <end position="366"/>
    </location>
</feature>
<dbReference type="Pfam" id="PF13635">
    <property type="entry name" value="DUF4143"/>
    <property type="match status" value="1"/>
</dbReference>
<evidence type="ECO:0000259" key="2">
    <source>
        <dbReference type="Pfam" id="PF13635"/>
    </source>
</evidence>
<gene>
    <name evidence="3" type="ORF">BJBARM4_0842</name>
</gene>
<dbReference type="SUPFAM" id="SSF52540">
    <property type="entry name" value="P-loop containing nucleoside triphosphate hydrolases"/>
    <property type="match status" value="1"/>
</dbReference>
<evidence type="ECO:0000259" key="1">
    <source>
        <dbReference type="Pfam" id="PF13173"/>
    </source>
</evidence>
<organism evidence="3 4">
    <name type="scientific">Candidatus Parvarchaeum acidiphilum ARMAN-4</name>
    <dbReference type="NCBI Taxonomy" id="662760"/>
    <lineage>
        <taxon>Archaea</taxon>
        <taxon>Candidatus Parvarchaeota</taxon>
        <taxon>Candidatus Parvarchaeum</taxon>
    </lineage>
</organism>
<dbReference type="AlphaFoldDB" id="D2EGE3"/>
<proteinExistence type="predicted"/>
<evidence type="ECO:0000313" key="3">
    <source>
        <dbReference type="EMBL" id="EEZ92582.1"/>
    </source>
</evidence>
<name>D2EGE3_PARA4</name>
<dbReference type="InterPro" id="IPR025420">
    <property type="entry name" value="DUF4143"/>
</dbReference>
<evidence type="ECO:0000313" key="4">
    <source>
        <dbReference type="Proteomes" id="UP000009375"/>
    </source>
</evidence>
<sequence>MEIENEITILNDWWKSGNISGELAKGYKRKVFVEFKRLFKSHREVLVLSGLRRVGKTTIIYQQIMDLLKEHKPRSIVYFTFDYITINLVELLDTYSKLTGIDWKHEKIFLFLDEIQKLKGWSSQVKVLFDAFPNLKIVVSGSASLQLEKDAMDNLAGRHFMLEIKPLSLVEFYELKYGKVIDRPELYRSEFVAETGSYIKRPFPAAVKWRDGDVYAYIRESVLSKIIRGDLPDTFREVNVALLERMIDVFYSNPGMIINVDEMAKNFSISKTTFEKHMFFLKFAKLIRTCANFRGSAISMSRKNKKVYPYDISLAFPFNPNVGIGTVTETKVASVINAKMYWRDGKDEVDFVSNQKGKVEGIEVKAANILTKSDMTGLHKFARKFGAKKFLIYNGKKGNLDRVTLLNFTDFLIAEKV</sequence>
<dbReference type="PANTHER" id="PTHR33295">
    <property type="entry name" value="ATPASE"/>
    <property type="match status" value="1"/>
</dbReference>
<accession>D2EGE3</accession>
<protein>
    <submittedName>
        <fullName evidence="3">Uncharacterized protein</fullName>
    </submittedName>
</protein>
<dbReference type="InterPro" id="IPR027417">
    <property type="entry name" value="P-loop_NTPase"/>
</dbReference>
<dbReference type="EMBL" id="GG730073">
    <property type="protein sequence ID" value="EEZ92582.1"/>
    <property type="molecule type" value="Genomic_DNA"/>
</dbReference>